<protein>
    <submittedName>
        <fullName evidence="3">GNAT family N-acetyltransferase</fullName>
    </submittedName>
</protein>
<accession>A0A7T4PBB9</accession>
<dbReference type="AlphaFoldDB" id="A0A7T4PBB9"/>
<evidence type="ECO:0000313" key="4">
    <source>
        <dbReference type="EMBL" id="QQC93491.1"/>
    </source>
</evidence>
<name>A0A7T4PBB9_9ACTN</name>
<dbReference type="GO" id="GO:0016747">
    <property type="term" value="F:acyltransferase activity, transferring groups other than amino-acyl groups"/>
    <property type="evidence" value="ECO:0007669"/>
    <property type="project" value="InterPro"/>
</dbReference>
<dbReference type="Pfam" id="PF00583">
    <property type="entry name" value="Acetyltransf_1"/>
    <property type="match status" value="1"/>
</dbReference>
<keyword evidence="3" id="KW-0808">Transferase</keyword>
<dbReference type="CDD" id="cd04301">
    <property type="entry name" value="NAT_SF"/>
    <property type="match status" value="1"/>
</dbReference>
<dbReference type="Gene3D" id="3.40.630.30">
    <property type="match status" value="1"/>
</dbReference>
<dbReference type="Proteomes" id="UP000596130">
    <property type="component" value="Chromosome"/>
</dbReference>
<evidence type="ECO:0000313" key="5">
    <source>
        <dbReference type="Proteomes" id="UP000596130"/>
    </source>
</evidence>
<evidence type="ECO:0000313" key="3">
    <source>
        <dbReference type="EMBL" id="QQC87012.1"/>
    </source>
</evidence>
<reference evidence="3 5" key="1">
    <citation type="submission" date="2020-12" db="EMBL/GenBank/DDBJ databases">
        <title>Identification and biosynthesis of polyene macrolides produced by Streptomyces alfalfae Men-myco-93-63.</title>
        <authorList>
            <person name="Liu D."/>
            <person name="Li Y."/>
            <person name="Liu L."/>
            <person name="Han X."/>
            <person name="Shen F."/>
        </authorList>
    </citation>
    <scope>NUCLEOTIDE SEQUENCE [LARGE SCALE GENOMIC DNA]</scope>
    <source>
        <strain evidence="3 5">Men-myco-93-63</strain>
    </source>
</reference>
<dbReference type="InterPro" id="IPR000182">
    <property type="entry name" value="GNAT_dom"/>
</dbReference>
<dbReference type="RefSeq" id="WP_198501315.1">
    <property type="nucleotide sequence ID" value="NZ_CP065959.1"/>
</dbReference>
<organism evidence="3 5">
    <name type="scientific">Streptomyces alfalfae</name>
    <dbReference type="NCBI Taxonomy" id="1642299"/>
    <lineage>
        <taxon>Bacteria</taxon>
        <taxon>Bacillati</taxon>
        <taxon>Actinomycetota</taxon>
        <taxon>Actinomycetes</taxon>
        <taxon>Kitasatosporales</taxon>
        <taxon>Streptomycetaceae</taxon>
        <taxon>Streptomyces</taxon>
    </lineage>
</organism>
<dbReference type="EMBL" id="CP065959">
    <property type="protein sequence ID" value="QQC93491.1"/>
    <property type="molecule type" value="Genomic_DNA"/>
</dbReference>
<evidence type="ECO:0000256" key="1">
    <source>
        <dbReference type="SAM" id="MobiDB-lite"/>
    </source>
</evidence>
<proteinExistence type="predicted"/>
<dbReference type="InterPro" id="IPR016181">
    <property type="entry name" value="Acyl_CoA_acyltransferase"/>
</dbReference>
<dbReference type="SUPFAM" id="SSF55729">
    <property type="entry name" value="Acyl-CoA N-acyltransferases (Nat)"/>
    <property type="match status" value="1"/>
</dbReference>
<feature type="domain" description="N-acetyltransferase" evidence="2">
    <location>
        <begin position="1"/>
        <end position="127"/>
    </location>
</feature>
<gene>
    <name evidence="3" type="ORF">I8755_00070</name>
    <name evidence="4" type="ORF">I8755_38130</name>
</gene>
<dbReference type="EMBL" id="CP065959">
    <property type="protein sequence ID" value="QQC87012.1"/>
    <property type="molecule type" value="Genomic_DNA"/>
</dbReference>
<feature type="compositionally biased region" description="Pro residues" evidence="1">
    <location>
        <begin position="386"/>
        <end position="405"/>
    </location>
</feature>
<feature type="region of interest" description="Disordered" evidence="1">
    <location>
        <begin position="372"/>
        <end position="412"/>
    </location>
</feature>
<evidence type="ECO:0000259" key="2">
    <source>
        <dbReference type="PROSITE" id="PS51186"/>
    </source>
</evidence>
<dbReference type="PROSITE" id="PS51186">
    <property type="entry name" value="GNAT"/>
    <property type="match status" value="1"/>
</dbReference>
<sequence>MPGGEAGLPEEGLSLWLTDWKVPTGIPWEGRRVVALVGQAVAGHLDVHVHPDGQAVEVWMLDVQPGFRRRGVASLLMDTLCAVYPTAWINHGARTREGTWWWNGYRDPAPQRNVHNRPPAEWAVYFDAVAVASDKAQNAHLNAFYGLDGHRQEVYRYGERLEQEADDYARHYRPVREAGLDPAGRQLHGAARLFLPPAVHAYVHDRTQDPSGRAAALVEHVGHGNLPRTYWNGTRHAAFEDAYHEELFQDAVPAQPATHLVFTVRLPPADPLPAFHALPGSVDFTAGADIAVELAALAWRSAGQPAVTHTAAFTPPVSAAVAPRWPQDASAAYRARYDEAGFRLSPEAGQPAAEPAYADRAEDISAMADRLMAALAERSRSAPPLDASPPPPSRQPQQTSPPPTPGQGQSMR</sequence>